<evidence type="ECO:0000256" key="1">
    <source>
        <dbReference type="ARBA" id="ARBA00022679"/>
    </source>
</evidence>
<protein>
    <submittedName>
        <fullName evidence="4">Acyl-CoA N-acyltransferase</fullName>
    </submittedName>
</protein>
<gene>
    <name evidence="4" type="ORF">BJ085DRAFT_34330</name>
</gene>
<dbReference type="PANTHER" id="PTHR10908:SF0">
    <property type="entry name" value="SEROTONIN N-ACETYLTRANSFERASE"/>
    <property type="match status" value="1"/>
</dbReference>
<dbReference type="OrthoDB" id="30840at2759"/>
<dbReference type="Gene3D" id="3.40.630.30">
    <property type="match status" value="1"/>
</dbReference>
<dbReference type="PROSITE" id="PS51186">
    <property type="entry name" value="GNAT"/>
    <property type="match status" value="1"/>
</dbReference>
<sequence length="211" mass="23699">MAPSAAYDVHPVDDVEAAYQLELRGFPASEASSRDTLVRRHQMAPHFCIGAYTRDSPVGRLVGFTSATASQGDTLTHAAMYTHDPEGTTVNLHSVCVDPDYQRRGIASLLLKELAQRLRALNQAPRSTWPPGMHKPYRCIRLIAHQPLFPLYQANGYTLIGRSSVEHGKYHYYIPYIKLNEFGISPPYRVNSVEVPWPSRWDSSTLHPVIN</sequence>
<dbReference type="GO" id="GO:0004059">
    <property type="term" value="F:aralkylamine N-acetyltransferase activity"/>
    <property type="evidence" value="ECO:0007669"/>
    <property type="project" value="TreeGrafter"/>
</dbReference>
<evidence type="ECO:0000313" key="4">
    <source>
        <dbReference type="EMBL" id="RKP36059.1"/>
    </source>
</evidence>
<accession>A0A4V1J4M3</accession>
<feature type="domain" description="N-acetyltransferase" evidence="3">
    <location>
        <begin position="5"/>
        <end position="181"/>
    </location>
</feature>
<dbReference type="CDD" id="cd04301">
    <property type="entry name" value="NAT_SF"/>
    <property type="match status" value="1"/>
</dbReference>
<dbReference type="GO" id="GO:0005737">
    <property type="term" value="C:cytoplasm"/>
    <property type="evidence" value="ECO:0007669"/>
    <property type="project" value="TreeGrafter"/>
</dbReference>
<keyword evidence="5" id="KW-1185">Reference proteome</keyword>
<dbReference type="InterPro" id="IPR016181">
    <property type="entry name" value="Acyl_CoA_acyltransferase"/>
</dbReference>
<keyword evidence="1 4" id="KW-0808">Transferase</keyword>
<evidence type="ECO:0000259" key="3">
    <source>
        <dbReference type="PROSITE" id="PS51186"/>
    </source>
</evidence>
<dbReference type="SUPFAM" id="SSF55729">
    <property type="entry name" value="Acyl-CoA N-acyltransferases (Nat)"/>
    <property type="match status" value="1"/>
</dbReference>
<dbReference type="InterPro" id="IPR051635">
    <property type="entry name" value="SNAT-like"/>
</dbReference>
<dbReference type="Pfam" id="PF00583">
    <property type="entry name" value="Acetyltransf_1"/>
    <property type="match status" value="1"/>
</dbReference>
<reference evidence="5" key="1">
    <citation type="journal article" date="2018" name="Nat. Microbiol.">
        <title>Leveraging single-cell genomics to expand the fungal tree of life.</title>
        <authorList>
            <person name="Ahrendt S.R."/>
            <person name="Quandt C.A."/>
            <person name="Ciobanu D."/>
            <person name="Clum A."/>
            <person name="Salamov A."/>
            <person name="Andreopoulos B."/>
            <person name="Cheng J.F."/>
            <person name="Woyke T."/>
            <person name="Pelin A."/>
            <person name="Henrissat B."/>
            <person name="Reynolds N.K."/>
            <person name="Benny G.L."/>
            <person name="Smith M.E."/>
            <person name="James T.Y."/>
            <person name="Grigoriev I.V."/>
        </authorList>
    </citation>
    <scope>NUCLEOTIDE SEQUENCE [LARGE SCALE GENOMIC DNA]</scope>
    <source>
        <strain evidence="5">RSA 468</strain>
    </source>
</reference>
<keyword evidence="2 4" id="KW-0012">Acyltransferase</keyword>
<dbReference type="AlphaFoldDB" id="A0A4V1J4M3"/>
<organism evidence="4 5">
    <name type="scientific">Dimargaris cristalligena</name>
    <dbReference type="NCBI Taxonomy" id="215637"/>
    <lineage>
        <taxon>Eukaryota</taxon>
        <taxon>Fungi</taxon>
        <taxon>Fungi incertae sedis</taxon>
        <taxon>Zoopagomycota</taxon>
        <taxon>Kickxellomycotina</taxon>
        <taxon>Dimargaritomycetes</taxon>
        <taxon>Dimargaritales</taxon>
        <taxon>Dimargaritaceae</taxon>
        <taxon>Dimargaris</taxon>
    </lineage>
</organism>
<dbReference type="STRING" id="215637.A0A4V1J4M3"/>
<dbReference type="Proteomes" id="UP000268162">
    <property type="component" value="Unassembled WGS sequence"/>
</dbReference>
<proteinExistence type="predicted"/>
<name>A0A4V1J4M3_9FUNG</name>
<dbReference type="InterPro" id="IPR000182">
    <property type="entry name" value="GNAT_dom"/>
</dbReference>
<evidence type="ECO:0000313" key="5">
    <source>
        <dbReference type="Proteomes" id="UP000268162"/>
    </source>
</evidence>
<dbReference type="EMBL" id="ML002727">
    <property type="protein sequence ID" value="RKP36059.1"/>
    <property type="molecule type" value="Genomic_DNA"/>
</dbReference>
<evidence type="ECO:0000256" key="2">
    <source>
        <dbReference type="ARBA" id="ARBA00023315"/>
    </source>
</evidence>
<dbReference type="PANTHER" id="PTHR10908">
    <property type="entry name" value="SEROTONIN N-ACETYLTRANSFERASE"/>
    <property type="match status" value="1"/>
</dbReference>